<accession>A0A2P6VNQ1</accession>
<protein>
    <submittedName>
        <fullName evidence="2">FRA10AC1 like</fullName>
    </submittedName>
</protein>
<keyword evidence="3" id="KW-1185">Reference proteome</keyword>
<dbReference type="Pfam" id="PF09725">
    <property type="entry name" value="Fra10Ac1"/>
    <property type="match status" value="1"/>
</dbReference>
<evidence type="ECO:0000313" key="3">
    <source>
        <dbReference type="Proteomes" id="UP000239649"/>
    </source>
</evidence>
<proteinExistence type="predicted"/>
<organism evidence="2 3">
    <name type="scientific">Micractinium conductrix</name>
    <dbReference type="NCBI Taxonomy" id="554055"/>
    <lineage>
        <taxon>Eukaryota</taxon>
        <taxon>Viridiplantae</taxon>
        <taxon>Chlorophyta</taxon>
        <taxon>core chlorophytes</taxon>
        <taxon>Trebouxiophyceae</taxon>
        <taxon>Chlorellales</taxon>
        <taxon>Chlorellaceae</taxon>
        <taxon>Chlorella clade</taxon>
        <taxon>Micractinium</taxon>
    </lineage>
</organism>
<feature type="region of interest" description="Disordered" evidence="1">
    <location>
        <begin position="333"/>
        <end position="442"/>
    </location>
</feature>
<dbReference type="AlphaFoldDB" id="A0A2P6VNQ1"/>
<dbReference type="PANTHER" id="PTHR11567:SF25">
    <property type="entry name" value="PROTEIN FRA10AC1"/>
    <property type="match status" value="1"/>
</dbReference>
<feature type="compositionally biased region" description="Basic and acidic residues" evidence="1">
    <location>
        <begin position="336"/>
        <end position="349"/>
    </location>
</feature>
<dbReference type="InterPro" id="IPR050645">
    <property type="entry name" value="Histidine_acid_phosphatase"/>
</dbReference>
<name>A0A2P6VNQ1_9CHLO</name>
<dbReference type="PANTHER" id="PTHR11567">
    <property type="entry name" value="ACID PHOSPHATASE-RELATED"/>
    <property type="match status" value="1"/>
</dbReference>
<evidence type="ECO:0000256" key="1">
    <source>
        <dbReference type="SAM" id="MobiDB-lite"/>
    </source>
</evidence>
<dbReference type="OrthoDB" id="197967at2759"/>
<reference evidence="2 3" key="1">
    <citation type="journal article" date="2018" name="Plant J.">
        <title>Genome sequences of Chlorella sorokiniana UTEX 1602 and Micractinium conductrix SAG 241.80: implications to maltose excretion by a green alga.</title>
        <authorList>
            <person name="Arriola M.B."/>
            <person name="Velmurugan N."/>
            <person name="Zhang Y."/>
            <person name="Plunkett M.H."/>
            <person name="Hondzo H."/>
            <person name="Barney B.M."/>
        </authorList>
    </citation>
    <scope>NUCLEOTIDE SEQUENCE [LARGE SCALE GENOMIC DNA]</scope>
    <source>
        <strain evidence="2 3">SAG 241.80</strain>
    </source>
</reference>
<dbReference type="InterPro" id="IPR019129">
    <property type="entry name" value="Folate-sensitive_fs_Fra10Ac1"/>
</dbReference>
<dbReference type="EMBL" id="LHPF02000002">
    <property type="protein sequence ID" value="PSC75724.1"/>
    <property type="molecule type" value="Genomic_DNA"/>
</dbReference>
<evidence type="ECO:0000313" key="2">
    <source>
        <dbReference type="EMBL" id="PSC75724.1"/>
    </source>
</evidence>
<feature type="compositionally biased region" description="Low complexity" evidence="1">
    <location>
        <begin position="419"/>
        <end position="429"/>
    </location>
</feature>
<gene>
    <name evidence="2" type="ORF">C2E20_1316</name>
</gene>
<feature type="compositionally biased region" description="Low complexity" evidence="1">
    <location>
        <begin position="377"/>
        <end position="398"/>
    </location>
</feature>
<sequence length="453" mass="50590">MKPVPSPVRSEESQEQLDVFDADDILEAANQIQEENYREHLGEGRREREQAKADADFFNRFDDDADEYSKLFLDYRLAVNAAHFSGPTPAQQQAPSGTGATEVWEWQGPHGIRAAKHPPLPAYLAAPRLPAQLGAYLHPQHLAPPSSHPTLTLPAMSGFGFGAARAAAYDAAGRAQQRQLFMGMSAHDRHRKMVHDLVAYYGAQLPSGEQTGPAKSDWDVLNENFRFIRSESDDAADSWEMKLAKRYYSKLFKEYAIADLSRHKEGKVGLRWRTQKEVVAGRGQFSCGATSCEERRGLASFEVPFAYREAGERKQALVKVRVCPTHAYQLNYRKHKEAERAHKAAQRKEERRRRRKERRTSAGGSSKDKQRRRKRSGSCGDSGPSDGDTSESSSSSSQEVEEGERRRGGKRRRRDAQAERAPAAREQAAGEGTPAAAGSTETEFEAFLQGLLE</sequence>
<dbReference type="GO" id="GO:0016791">
    <property type="term" value="F:phosphatase activity"/>
    <property type="evidence" value="ECO:0007669"/>
    <property type="project" value="TreeGrafter"/>
</dbReference>
<comment type="caution">
    <text evidence="2">The sequence shown here is derived from an EMBL/GenBank/DDBJ whole genome shotgun (WGS) entry which is preliminary data.</text>
</comment>
<dbReference type="Proteomes" id="UP000239649">
    <property type="component" value="Unassembled WGS sequence"/>
</dbReference>